<proteinExistence type="predicted"/>
<feature type="transmembrane region" description="Helical" evidence="1">
    <location>
        <begin position="121"/>
        <end position="139"/>
    </location>
</feature>
<dbReference type="AlphaFoldDB" id="A0A2S6ILW0"/>
<reference evidence="2 3" key="1">
    <citation type="submission" date="2018-02" db="EMBL/GenBank/DDBJ databases">
        <title>Genomic Encyclopedia of Archaeal and Bacterial Type Strains, Phase II (KMG-II): from individual species to whole genera.</title>
        <authorList>
            <person name="Goeker M."/>
        </authorList>
    </citation>
    <scope>NUCLEOTIDE SEQUENCE [LARGE SCALE GENOMIC DNA]</scope>
    <source>
        <strain evidence="2 3">DSM 22857</strain>
    </source>
</reference>
<keyword evidence="1" id="KW-1133">Transmembrane helix</keyword>
<sequence length="169" mass="17605">MRRARVARPARAARTVLLVQVGAGPLVGAAWWAITHDPPGWLGGEPHLTRGSLDAARDGALAVLGGLLGSAAALRVLRRPGTRPLRTLAAAVLGALLGAALAVATAALLPAGVDGQRVLPRAWGVALSWPLLLVGVVFVRTFGESVAEWVQEGSRSRRAQDELEAPRET</sequence>
<feature type="transmembrane region" description="Helical" evidence="1">
    <location>
        <begin position="89"/>
        <end position="109"/>
    </location>
</feature>
<dbReference type="RefSeq" id="WP_104432619.1">
    <property type="nucleotide sequence ID" value="NZ_PTJD01000006.1"/>
</dbReference>
<keyword evidence="3" id="KW-1185">Reference proteome</keyword>
<evidence type="ECO:0000313" key="2">
    <source>
        <dbReference type="EMBL" id="PPK95222.1"/>
    </source>
</evidence>
<evidence type="ECO:0000313" key="3">
    <source>
        <dbReference type="Proteomes" id="UP000239485"/>
    </source>
</evidence>
<feature type="transmembrane region" description="Helical" evidence="1">
    <location>
        <begin position="12"/>
        <end position="34"/>
    </location>
</feature>
<dbReference type="Proteomes" id="UP000239485">
    <property type="component" value="Unassembled WGS sequence"/>
</dbReference>
<protein>
    <submittedName>
        <fullName evidence="2">Uncharacterized protein</fullName>
    </submittedName>
</protein>
<name>A0A2S6ILW0_9ACTN</name>
<dbReference type="EMBL" id="PTJD01000006">
    <property type="protein sequence ID" value="PPK95222.1"/>
    <property type="molecule type" value="Genomic_DNA"/>
</dbReference>
<feature type="transmembrane region" description="Helical" evidence="1">
    <location>
        <begin position="59"/>
        <end position="77"/>
    </location>
</feature>
<comment type="caution">
    <text evidence="2">The sequence shown here is derived from an EMBL/GenBank/DDBJ whole genome shotgun (WGS) entry which is preliminary data.</text>
</comment>
<organism evidence="2 3">
    <name type="scientific">Kineococcus xinjiangensis</name>
    <dbReference type="NCBI Taxonomy" id="512762"/>
    <lineage>
        <taxon>Bacteria</taxon>
        <taxon>Bacillati</taxon>
        <taxon>Actinomycetota</taxon>
        <taxon>Actinomycetes</taxon>
        <taxon>Kineosporiales</taxon>
        <taxon>Kineosporiaceae</taxon>
        <taxon>Kineococcus</taxon>
    </lineage>
</organism>
<evidence type="ECO:0000256" key="1">
    <source>
        <dbReference type="SAM" id="Phobius"/>
    </source>
</evidence>
<keyword evidence="1" id="KW-0472">Membrane</keyword>
<accession>A0A2S6ILW0</accession>
<gene>
    <name evidence="2" type="ORF">CLV92_10643</name>
</gene>
<keyword evidence="1" id="KW-0812">Transmembrane</keyword>